<evidence type="ECO:0008006" key="2">
    <source>
        <dbReference type="Google" id="ProtNLM"/>
    </source>
</evidence>
<dbReference type="Proteomes" id="UP000494265">
    <property type="component" value="Unassembled WGS sequence"/>
</dbReference>
<comment type="caution">
    <text evidence="1">The sequence shown here is derived from an EMBL/GenBank/DDBJ whole genome shotgun (WGS) entry which is preliminary data.</text>
</comment>
<proteinExistence type="predicted"/>
<name>A0A6F9XJA4_9LACO</name>
<organism evidence="1">
    <name type="scientific">Ligilactobacillus agilis</name>
    <dbReference type="NCBI Taxonomy" id="1601"/>
    <lineage>
        <taxon>Bacteria</taxon>
        <taxon>Bacillati</taxon>
        <taxon>Bacillota</taxon>
        <taxon>Bacilli</taxon>
        <taxon>Lactobacillales</taxon>
        <taxon>Lactobacillaceae</taxon>
        <taxon>Ligilactobacillus</taxon>
    </lineage>
</organism>
<reference evidence="1" key="1">
    <citation type="submission" date="2019-10" db="EMBL/GenBank/DDBJ databases">
        <title>Lactobacillus agilis SY212 Whole Genome Sequencing Project.</title>
        <authorList>
            <person name="Suzuki S."/>
            <person name="Endo A."/>
            <person name="Maeno S."/>
            <person name="Shiwa Y."/>
            <person name="Matsutani M."/>
            <person name="Kajikawa A."/>
        </authorList>
    </citation>
    <scope>NUCLEOTIDE SEQUENCE</scope>
    <source>
        <strain evidence="1">SY212</strain>
    </source>
</reference>
<protein>
    <recommendedName>
        <fullName evidence="2">CRISPR-associated protein</fullName>
    </recommendedName>
</protein>
<dbReference type="RefSeq" id="WP_172584182.1">
    <property type="nucleotide sequence ID" value="NZ_BLAM01000054.1"/>
</dbReference>
<evidence type="ECO:0000313" key="1">
    <source>
        <dbReference type="EMBL" id="GET05329.1"/>
    </source>
</evidence>
<dbReference type="Pfam" id="PF09481">
    <property type="entry name" value="CRISPR_Cse1"/>
    <property type="match status" value="1"/>
</dbReference>
<gene>
    <name evidence="1" type="ORF">SY212_03590</name>
</gene>
<dbReference type="AlphaFoldDB" id="A0A6F9XJA4"/>
<sequence length="500" mass="58206">MITDLTDNKFNLVKDKWIPVFDGQKESELSLLELFQTVNSDDRLTLIGDSHTQSLVLLRFLLAITQSVYPSQAAQDELWEQGKFDDKVINYLQANQDKFDMFGDHPFYQVTLNDFNSLVADKDKVYNGKERGVLLVKQMNRNINESANTPNIFAPKVNSTKNDLTMSGFVRWLITYQNITGSTDKVNVDLGYKFQRSAGWLYKLNPVYLQNVSLFKTIVGNMLPNDVEQKPIWDWDIKEYAEQINELPDNLAQLYTLQSRLLYIAWDGQTPTLYTAALPMPDRINATIEPMTIWRVTKSDEFIPAVRNLDNIHSELLFEMSEVLGDNGATVLKHARDDNWTLVNVNYINDGNPTSQIPAYEYYSTYPYKLDDKDKLIDNANMVQEIIKSYLIMSKSLQKFKSTREDISRDKMSQKMIDKDVNAFIDMLKTWYRSYSPMEDANKWKVNLRTKVGDYAEQQFAQRLTKRDMSITREDKPHNVFEITNLFFSHLKRITYVKED</sequence>
<dbReference type="InterPro" id="IPR013381">
    <property type="entry name" value="CRISPR-assoc_prot_Cse1"/>
</dbReference>
<accession>A0A6F9XJA4</accession>
<dbReference type="EMBL" id="BLAM01000054">
    <property type="protein sequence ID" value="GET05329.1"/>
    <property type="molecule type" value="Genomic_DNA"/>
</dbReference>